<gene>
    <name evidence="11" type="primary">11444417</name>
    <name evidence="9" type="ordered locus">MTR_6g051660</name>
    <name evidence="10" type="ORF">MtrunA17_Chr6g0469661</name>
</gene>
<keyword evidence="7" id="KW-0539">Nucleus</keyword>
<dbReference type="InterPro" id="IPR005043">
    <property type="entry name" value="XPO2_C"/>
</dbReference>
<evidence type="ECO:0000256" key="2">
    <source>
        <dbReference type="ARBA" id="ARBA00004496"/>
    </source>
</evidence>
<dbReference type="Gene3D" id="1.25.10.10">
    <property type="entry name" value="Leucine-rich Repeat Variant"/>
    <property type="match status" value="1"/>
</dbReference>
<dbReference type="OMA" id="APIMDSE"/>
<dbReference type="GO" id="GO:0005049">
    <property type="term" value="F:nuclear export signal receptor activity"/>
    <property type="evidence" value="ECO:0000318"/>
    <property type="project" value="GO_Central"/>
</dbReference>
<dbReference type="InterPro" id="IPR016024">
    <property type="entry name" value="ARM-type_fold"/>
</dbReference>
<dbReference type="PROSITE" id="PS50166">
    <property type="entry name" value="IMPORTIN_B_NT"/>
    <property type="match status" value="1"/>
</dbReference>
<dbReference type="EMBL" id="PSQE01000006">
    <property type="protein sequence ID" value="RHN51530.1"/>
    <property type="molecule type" value="Genomic_DNA"/>
</dbReference>
<dbReference type="PANTHER" id="PTHR10997">
    <property type="entry name" value="IMPORTIN-7, 8, 11"/>
    <property type="match status" value="1"/>
</dbReference>
<evidence type="ECO:0000313" key="9">
    <source>
        <dbReference type="EMBL" id="AES75588.1"/>
    </source>
</evidence>
<evidence type="ECO:0000256" key="6">
    <source>
        <dbReference type="ARBA" id="ARBA00022927"/>
    </source>
</evidence>
<protein>
    <submittedName>
        <fullName evidence="9">Importin-alpha re-exporter, putative</fullName>
    </submittedName>
    <submittedName>
        <fullName evidence="10">Putative armadillo-like helical protein</fullName>
    </submittedName>
</protein>
<dbReference type="EMBL" id="CM001222">
    <property type="protein sequence ID" value="AES75588.1"/>
    <property type="molecule type" value="Genomic_DNA"/>
</dbReference>
<keyword evidence="6" id="KW-0653">Protein transport</keyword>
<reference evidence="10" key="5">
    <citation type="journal article" date="2018" name="Nat. Plants">
        <title>Whole-genome landscape of Medicago truncatula symbiotic genes.</title>
        <authorList>
            <person name="Pecrix Y."/>
            <person name="Gamas P."/>
            <person name="Carrere S."/>
        </authorList>
    </citation>
    <scope>NUCLEOTIDE SEQUENCE</scope>
    <source>
        <tissue evidence="10">Leaves</tissue>
    </source>
</reference>
<dbReference type="GO" id="GO:0006611">
    <property type="term" value="P:protein export from nucleus"/>
    <property type="evidence" value="ECO:0000318"/>
    <property type="project" value="GO_Central"/>
</dbReference>
<organism evidence="9 12">
    <name type="scientific">Medicago truncatula</name>
    <name type="common">Barrel medic</name>
    <name type="synonym">Medicago tribuloides</name>
    <dbReference type="NCBI Taxonomy" id="3880"/>
    <lineage>
        <taxon>Eukaryota</taxon>
        <taxon>Viridiplantae</taxon>
        <taxon>Streptophyta</taxon>
        <taxon>Embryophyta</taxon>
        <taxon>Tracheophyta</taxon>
        <taxon>Spermatophyta</taxon>
        <taxon>Magnoliopsida</taxon>
        <taxon>eudicotyledons</taxon>
        <taxon>Gunneridae</taxon>
        <taxon>Pentapetalae</taxon>
        <taxon>rosids</taxon>
        <taxon>fabids</taxon>
        <taxon>Fabales</taxon>
        <taxon>Fabaceae</taxon>
        <taxon>Papilionoideae</taxon>
        <taxon>50 kb inversion clade</taxon>
        <taxon>NPAAA clade</taxon>
        <taxon>Hologalegina</taxon>
        <taxon>IRL clade</taxon>
        <taxon>Trifolieae</taxon>
        <taxon>Medicago</taxon>
    </lineage>
</organism>
<evidence type="ECO:0000256" key="7">
    <source>
        <dbReference type="ARBA" id="ARBA00023242"/>
    </source>
</evidence>
<dbReference type="eggNOG" id="KOG1992">
    <property type="taxonomic scope" value="Eukaryota"/>
</dbReference>
<evidence type="ECO:0000259" key="8">
    <source>
        <dbReference type="PROSITE" id="PS50166"/>
    </source>
</evidence>
<comment type="similarity">
    <text evidence="3">Belongs to the XPO2/CSE1 family.</text>
</comment>
<dbReference type="PANTHER" id="PTHR10997:SF8">
    <property type="entry name" value="EXPORTIN-2"/>
    <property type="match status" value="1"/>
</dbReference>
<dbReference type="Pfam" id="PF08506">
    <property type="entry name" value="Cse1"/>
    <property type="match status" value="1"/>
</dbReference>
<dbReference type="InterPro" id="IPR001494">
    <property type="entry name" value="Importin-beta_N"/>
</dbReference>
<sequence>MEWNPQTVEYLCQCFLQTVSPERESRCRTESHLSEAANHYNFGLFILRLVAEPSIDNQIRLAAAVSFKNHLQLRWLSKDNPILESEKEHIKTLIVSLMLSATAKIQSQLSEALAIIGDHDFPEYWPSLLPELISNLHKSSQASDYVSINGILTTVNSIFRKFCVNCKTNYLLDDLKYCLDNFAAPLLEIFLKTASLIDAAAVAVPAPAAAIIRPLFESQKLCCWIFHSLNSQELPEFFEDHMKEWMTEFGKYLTNSYPFLEGCGPDGLALVDELRVAVCENINLYMVKYEEEFKEHLSGFAQDVWNLLRNVSQSSGRDQLAVTAIKFLTTVSTSVHHALFAADATILLICQGIVIPNVMLREDDEEQFEMDPMEYIRKDMEGSDLDTRRRIACDLLKGIAMHYGHAVRQIVSTQIQSLLSSFAENPVKNWRHKDCAIYLVISLSTKIAGTGYVSIGLVDFQSFFEFVIVPELQSLDVNGYSMLKAGALKYFTMFLSQISKDVALMILGDLVRFINAESNVVHSYAAICIEKLVLVKEEGGRQCYSSADIAPIFPMLLNNLFGTLKNAESDENQYVMKCILTVLGVEDIPLDHYALICIEGLGSLLSEVSKNPRNPIFNQYLFESVAILVKRGSERDPSLVSVFETRLFPRFDIILKNGVTEFLPYTFQLLALLVGLNRPPIPPIYMQIFECVLSPHFWKSSANIPALLRLLQVFLQKAPNEISQVNELNKLQVISENVDPANQAAFLQLCNTFISH</sequence>
<evidence type="ECO:0000313" key="11">
    <source>
        <dbReference type="EnsemblPlants" id="AES75588"/>
    </source>
</evidence>
<dbReference type="KEGG" id="mtr:11444417"/>
<accession>G7KL09</accession>
<dbReference type="Proteomes" id="UP000265566">
    <property type="component" value="Chromosome 6"/>
</dbReference>
<reference evidence="9 12" key="1">
    <citation type="journal article" date="2011" name="Nature">
        <title>The Medicago genome provides insight into the evolution of rhizobial symbioses.</title>
        <authorList>
            <person name="Young N.D."/>
            <person name="Debelle F."/>
            <person name="Oldroyd G.E."/>
            <person name="Geurts R."/>
            <person name="Cannon S.B."/>
            <person name="Udvardi M.K."/>
            <person name="Benedito V.A."/>
            <person name="Mayer K.F."/>
            <person name="Gouzy J."/>
            <person name="Schoof H."/>
            <person name="Van de Peer Y."/>
            <person name="Proost S."/>
            <person name="Cook D.R."/>
            <person name="Meyers B.C."/>
            <person name="Spannagl M."/>
            <person name="Cheung F."/>
            <person name="De Mita S."/>
            <person name="Krishnakumar V."/>
            <person name="Gundlach H."/>
            <person name="Zhou S."/>
            <person name="Mudge J."/>
            <person name="Bharti A.K."/>
            <person name="Murray J.D."/>
            <person name="Naoumkina M.A."/>
            <person name="Rosen B."/>
            <person name="Silverstein K.A."/>
            <person name="Tang H."/>
            <person name="Rombauts S."/>
            <person name="Zhao P.X."/>
            <person name="Zhou P."/>
            <person name="Barbe V."/>
            <person name="Bardou P."/>
            <person name="Bechner M."/>
            <person name="Bellec A."/>
            <person name="Berger A."/>
            <person name="Berges H."/>
            <person name="Bidwell S."/>
            <person name="Bisseling T."/>
            <person name="Choisne N."/>
            <person name="Couloux A."/>
            <person name="Denny R."/>
            <person name="Deshpande S."/>
            <person name="Dai X."/>
            <person name="Doyle J.J."/>
            <person name="Dudez A.M."/>
            <person name="Farmer A.D."/>
            <person name="Fouteau S."/>
            <person name="Franken C."/>
            <person name="Gibelin C."/>
            <person name="Gish J."/>
            <person name="Goldstein S."/>
            <person name="Gonzalez A.J."/>
            <person name="Green P.J."/>
            <person name="Hallab A."/>
            <person name="Hartog M."/>
            <person name="Hua A."/>
            <person name="Humphray S.J."/>
            <person name="Jeong D.H."/>
            <person name="Jing Y."/>
            <person name="Jocker A."/>
            <person name="Kenton S.M."/>
            <person name="Kim D.J."/>
            <person name="Klee K."/>
            <person name="Lai H."/>
            <person name="Lang C."/>
            <person name="Lin S."/>
            <person name="Macmil S.L."/>
            <person name="Magdelenat G."/>
            <person name="Matthews L."/>
            <person name="McCorrison J."/>
            <person name="Monaghan E.L."/>
            <person name="Mun J.H."/>
            <person name="Najar F.Z."/>
            <person name="Nicholson C."/>
            <person name="Noirot C."/>
            <person name="O'Bleness M."/>
            <person name="Paule C.R."/>
            <person name="Poulain J."/>
            <person name="Prion F."/>
            <person name="Qin B."/>
            <person name="Qu C."/>
            <person name="Retzel E.F."/>
            <person name="Riddle C."/>
            <person name="Sallet E."/>
            <person name="Samain S."/>
            <person name="Samson N."/>
            <person name="Sanders I."/>
            <person name="Saurat O."/>
            <person name="Scarpelli C."/>
            <person name="Schiex T."/>
            <person name="Segurens B."/>
            <person name="Severin A.J."/>
            <person name="Sherrier D.J."/>
            <person name="Shi R."/>
            <person name="Sims S."/>
            <person name="Singer S.R."/>
            <person name="Sinharoy S."/>
            <person name="Sterck L."/>
            <person name="Viollet A."/>
            <person name="Wang B.B."/>
            <person name="Wang K."/>
            <person name="Wang M."/>
            <person name="Wang X."/>
            <person name="Warfsmann J."/>
            <person name="Weissenbach J."/>
            <person name="White D.D."/>
            <person name="White J.D."/>
            <person name="Wiley G.B."/>
            <person name="Wincker P."/>
            <person name="Xing Y."/>
            <person name="Yang L."/>
            <person name="Yao Z."/>
            <person name="Ying F."/>
            <person name="Zhai J."/>
            <person name="Zhou L."/>
            <person name="Zuber A."/>
            <person name="Denarie J."/>
            <person name="Dixon R.A."/>
            <person name="May G.D."/>
            <person name="Schwartz D.C."/>
            <person name="Rogers J."/>
            <person name="Quetier F."/>
            <person name="Town C.D."/>
            <person name="Roe B.A."/>
        </authorList>
    </citation>
    <scope>NUCLEOTIDE SEQUENCE [LARGE SCALE GENOMIC DNA]</scope>
    <source>
        <strain evidence="9">A17</strain>
        <strain evidence="11 12">cv. Jemalong A17</strain>
    </source>
</reference>
<dbReference type="SUPFAM" id="SSF48371">
    <property type="entry name" value="ARM repeat"/>
    <property type="match status" value="1"/>
</dbReference>
<dbReference type="GO" id="GO:0005829">
    <property type="term" value="C:cytosol"/>
    <property type="evidence" value="ECO:0000318"/>
    <property type="project" value="GO_Central"/>
</dbReference>
<dbReference type="OrthoDB" id="3268246at2759"/>
<dbReference type="PaxDb" id="3880-AES75588"/>
<feature type="domain" description="Importin N-terminal" evidence="8">
    <location>
        <begin position="29"/>
        <end position="100"/>
    </location>
</feature>
<dbReference type="InterPro" id="IPR011989">
    <property type="entry name" value="ARM-like"/>
</dbReference>
<dbReference type="STRING" id="3880.G7KL09"/>
<reference evidence="11" key="3">
    <citation type="submission" date="2015-04" db="UniProtKB">
        <authorList>
            <consortium name="EnsemblPlants"/>
        </authorList>
    </citation>
    <scope>IDENTIFICATION</scope>
    <source>
        <strain evidence="11">cv. Jemalong A17</strain>
    </source>
</reference>
<evidence type="ECO:0000256" key="3">
    <source>
        <dbReference type="ARBA" id="ARBA00008669"/>
    </source>
</evidence>
<dbReference type="GO" id="GO:0006606">
    <property type="term" value="P:protein import into nucleus"/>
    <property type="evidence" value="ECO:0000318"/>
    <property type="project" value="GO_Central"/>
</dbReference>
<evidence type="ECO:0000313" key="12">
    <source>
        <dbReference type="Proteomes" id="UP000002051"/>
    </source>
</evidence>
<evidence type="ECO:0000313" key="13">
    <source>
        <dbReference type="Proteomes" id="UP000265566"/>
    </source>
</evidence>
<proteinExistence type="inferred from homology"/>
<dbReference type="EnsemblPlants" id="AES75588">
    <property type="protein sequence ID" value="AES75588"/>
    <property type="gene ID" value="MTR_6g051660"/>
</dbReference>
<dbReference type="Gramene" id="rna35986">
    <property type="protein sequence ID" value="RHN51530.1"/>
    <property type="gene ID" value="gene35986"/>
</dbReference>
<reference evidence="13" key="4">
    <citation type="journal article" date="2018" name="Nat. Plants">
        <title>Whole-genome landscape of Medicago truncatula symbiotic genes.</title>
        <authorList>
            <person name="Pecrix Y."/>
            <person name="Staton S.E."/>
            <person name="Sallet E."/>
            <person name="Lelandais-Briere C."/>
            <person name="Moreau S."/>
            <person name="Carrere S."/>
            <person name="Blein T."/>
            <person name="Jardinaud M.F."/>
            <person name="Latrasse D."/>
            <person name="Zouine M."/>
            <person name="Zahm M."/>
            <person name="Kreplak J."/>
            <person name="Mayjonade B."/>
            <person name="Satge C."/>
            <person name="Perez M."/>
            <person name="Cauet S."/>
            <person name="Marande W."/>
            <person name="Chantry-Darmon C."/>
            <person name="Lopez-Roques C."/>
            <person name="Bouchez O."/>
            <person name="Berard A."/>
            <person name="Debelle F."/>
            <person name="Munos S."/>
            <person name="Bendahmane A."/>
            <person name="Berges H."/>
            <person name="Niebel A."/>
            <person name="Buitink J."/>
            <person name="Frugier F."/>
            <person name="Benhamed M."/>
            <person name="Crespi M."/>
            <person name="Gouzy J."/>
            <person name="Gamas P."/>
        </authorList>
    </citation>
    <scope>NUCLEOTIDE SEQUENCE [LARGE SCALE GENOMIC DNA]</scope>
    <source>
        <strain evidence="13">cv. Jemalong A17</strain>
    </source>
</reference>
<keyword evidence="5" id="KW-0963">Cytoplasm</keyword>
<keyword evidence="4" id="KW-0813">Transport</keyword>
<dbReference type="Proteomes" id="UP000002051">
    <property type="component" value="Chromosome 6"/>
</dbReference>
<evidence type="ECO:0000256" key="5">
    <source>
        <dbReference type="ARBA" id="ARBA00022490"/>
    </source>
</evidence>
<evidence type="ECO:0000256" key="1">
    <source>
        <dbReference type="ARBA" id="ARBA00004123"/>
    </source>
</evidence>
<dbReference type="Pfam" id="PF03378">
    <property type="entry name" value="CAS_CSE1"/>
    <property type="match status" value="1"/>
</dbReference>
<comment type="subcellular location">
    <subcellularLocation>
        <location evidence="2">Cytoplasm</location>
    </subcellularLocation>
    <subcellularLocation>
        <location evidence="1">Nucleus</location>
    </subcellularLocation>
</comment>
<name>G7KL09_MEDTR</name>
<dbReference type="SMART" id="SM00913">
    <property type="entry name" value="IBN_N"/>
    <property type="match status" value="1"/>
</dbReference>
<evidence type="ECO:0000313" key="10">
    <source>
        <dbReference type="EMBL" id="RHN51530.1"/>
    </source>
</evidence>
<dbReference type="HOGENOM" id="CLU_009614_1_0_1"/>
<evidence type="ECO:0000256" key="4">
    <source>
        <dbReference type="ARBA" id="ARBA00022448"/>
    </source>
</evidence>
<dbReference type="GO" id="GO:0031267">
    <property type="term" value="F:small GTPase binding"/>
    <property type="evidence" value="ECO:0007669"/>
    <property type="project" value="InterPro"/>
</dbReference>
<dbReference type="Pfam" id="PF03810">
    <property type="entry name" value="IBN_N"/>
    <property type="match status" value="1"/>
</dbReference>
<reference evidence="9 12" key="2">
    <citation type="journal article" date="2014" name="BMC Genomics">
        <title>An improved genome release (version Mt4.0) for the model legume Medicago truncatula.</title>
        <authorList>
            <person name="Tang H."/>
            <person name="Krishnakumar V."/>
            <person name="Bidwell S."/>
            <person name="Rosen B."/>
            <person name="Chan A."/>
            <person name="Zhou S."/>
            <person name="Gentzbittel L."/>
            <person name="Childs K.L."/>
            <person name="Yandell M."/>
            <person name="Gundlach H."/>
            <person name="Mayer K.F."/>
            <person name="Schwartz D.C."/>
            <person name="Town C.D."/>
        </authorList>
    </citation>
    <scope>GENOME REANNOTATION</scope>
    <source>
        <strain evidence="11 12">cv. Jemalong A17</strain>
    </source>
</reference>
<dbReference type="InterPro" id="IPR013713">
    <property type="entry name" value="XPO2_central"/>
</dbReference>
<dbReference type="GO" id="GO:0005635">
    <property type="term" value="C:nuclear envelope"/>
    <property type="evidence" value="ECO:0000318"/>
    <property type="project" value="GO_Central"/>
</dbReference>
<dbReference type="AlphaFoldDB" id="G7KL09"/>
<keyword evidence="12" id="KW-1185">Reference proteome</keyword>